<dbReference type="AlphaFoldDB" id="A0A8T3B6S1"/>
<gene>
    <name evidence="1" type="ORF">KFK09_017202</name>
</gene>
<accession>A0A8T3B6S1</accession>
<sequence length="110" mass="12670">MQDFCHQFPEPGIEVVQQSALLNYQLLGGVFLLVVGTILHIKESDEDLLIFKQNDKDSLRDFVAKFNKVSHEVTDKDKSLAEIALIFRVKARKSYILDSIKPFEQHRAPR</sequence>
<proteinExistence type="predicted"/>
<evidence type="ECO:0000313" key="2">
    <source>
        <dbReference type="Proteomes" id="UP000829196"/>
    </source>
</evidence>
<comment type="caution">
    <text evidence="1">The sequence shown here is derived from an EMBL/GenBank/DDBJ whole genome shotgun (WGS) entry which is preliminary data.</text>
</comment>
<organism evidence="1 2">
    <name type="scientific">Dendrobium nobile</name>
    <name type="common">Orchid</name>
    <dbReference type="NCBI Taxonomy" id="94219"/>
    <lineage>
        <taxon>Eukaryota</taxon>
        <taxon>Viridiplantae</taxon>
        <taxon>Streptophyta</taxon>
        <taxon>Embryophyta</taxon>
        <taxon>Tracheophyta</taxon>
        <taxon>Spermatophyta</taxon>
        <taxon>Magnoliopsida</taxon>
        <taxon>Liliopsida</taxon>
        <taxon>Asparagales</taxon>
        <taxon>Orchidaceae</taxon>
        <taxon>Epidendroideae</taxon>
        <taxon>Malaxideae</taxon>
        <taxon>Dendrobiinae</taxon>
        <taxon>Dendrobium</taxon>
    </lineage>
</organism>
<name>A0A8T3B6S1_DENNO</name>
<keyword evidence="2" id="KW-1185">Reference proteome</keyword>
<dbReference type="EMBL" id="JAGYWB010000012">
    <property type="protein sequence ID" value="KAI0502255.1"/>
    <property type="molecule type" value="Genomic_DNA"/>
</dbReference>
<dbReference type="Proteomes" id="UP000829196">
    <property type="component" value="Unassembled WGS sequence"/>
</dbReference>
<reference evidence="1" key="1">
    <citation type="journal article" date="2022" name="Front. Genet.">
        <title>Chromosome-Scale Assembly of the Dendrobium nobile Genome Provides Insights Into the Molecular Mechanism of the Biosynthesis of the Medicinal Active Ingredient of Dendrobium.</title>
        <authorList>
            <person name="Xu Q."/>
            <person name="Niu S.-C."/>
            <person name="Li K.-L."/>
            <person name="Zheng P.-J."/>
            <person name="Zhang X.-J."/>
            <person name="Jia Y."/>
            <person name="Liu Y."/>
            <person name="Niu Y.-X."/>
            <person name="Yu L.-H."/>
            <person name="Chen D.-F."/>
            <person name="Zhang G.-Q."/>
        </authorList>
    </citation>
    <scope>NUCLEOTIDE SEQUENCE</scope>
    <source>
        <tissue evidence="1">Leaf</tissue>
    </source>
</reference>
<protein>
    <submittedName>
        <fullName evidence="1">Uncharacterized protein</fullName>
    </submittedName>
</protein>
<evidence type="ECO:0000313" key="1">
    <source>
        <dbReference type="EMBL" id="KAI0502255.1"/>
    </source>
</evidence>